<dbReference type="Gene3D" id="3.40.50.10170">
    <property type="match status" value="1"/>
</dbReference>
<evidence type="ECO:0000313" key="2">
    <source>
        <dbReference type="EMBL" id="SHI98800.1"/>
    </source>
</evidence>
<accession>A0A1M6FM76</accession>
<protein>
    <submittedName>
        <fullName evidence="2">EDD domain protein, DegV family</fullName>
    </submittedName>
</protein>
<dbReference type="GO" id="GO:0008289">
    <property type="term" value="F:lipid binding"/>
    <property type="evidence" value="ECO:0007669"/>
    <property type="project" value="UniProtKB-KW"/>
</dbReference>
<dbReference type="InterPro" id="IPR050270">
    <property type="entry name" value="DegV_domain_contain"/>
</dbReference>
<dbReference type="EMBL" id="FQYT01000010">
    <property type="protein sequence ID" value="SHI98800.1"/>
    <property type="molecule type" value="Genomic_DNA"/>
</dbReference>
<dbReference type="Gene3D" id="3.30.1180.10">
    <property type="match status" value="1"/>
</dbReference>
<dbReference type="NCBIfam" id="TIGR00762">
    <property type="entry name" value="DegV"/>
    <property type="match status" value="1"/>
</dbReference>
<gene>
    <name evidence="2" type="ORF">SAMN02745691_01147</name>
</gene>
<dbReference type="InterPro" id="IPR003797">
    <property type="entry name" value="DegV"/>
</dbReference>
<proteinExistence type="predicted"/>
<evidence type="ECO:0000256" key="1">
    <source>
        <dbReference type="ARBA" id="ARBA00023121"/>
    </source>
</evidence>
<name>A0A1M6FM76_9FIRM</name>
<dbReference type="STRING" id="1122934.SAMN02745691_01147"/>
<dbReference type="AlphaFoldDB" id="A0A1M6FM76"/>
<organism evidence="2 3">
    <name type="scientific">Parasporobacterium paucivorans DSM 15970</name>
    <dbReference type="NCBI Taxonomy" id="1122934"/>
    <lineage>
        <taxon>Bacteria</taxon>
        <taxon>Bacillati</taxon>
        <taxon>Bacillota</taxon>
        <taxon>Clostridia</taxon>
        <taxon>Lachnospirales</taxon>
        <taxon>Lachnospiraceae</taxon>
        <taxon>Parasporobacterium</taxon>
    </lineage>
</organism>
<dbReference type="SUPFAM" id="SSF82549">
    <property type="entry name" value="DAK1/DegV-like"/>
    <property type="match status" value="1"/>
</dbReference>
<evidence type="ECO:0000313" key="3">
    <source>
        <dbReference type="Proteomes" id="UP000184342"/>
    </source>
</evidence>
<dbReference type="PROSITE" id="PS51482">
    <property type="entry name" value="DEGV"/>
    <property type="match status" value="1"/>
</dbReference>
<sequence>MKKIAVATDSNSGITQNQANILGIEVLPMPFYIGGKLYFEGINLTQDEFYLKLEGDSDVSTSQPSQEAILKLWNKVLKRHDELVYIPMSAGLSEAYETARMLAGKYEGKVTVVDNRRISITQRQSVLEALAMARKGMSALHIKQKLEDHKDESCIFVTVETLKYLKKGGRITPTVDAIGTVLEVKPILQIRGDKLDEFSSSRGKSQARKLMIKAIREEMNAKYAEAFENRDMNIMAAYAGNEEEAWDWKAEIEDEFPGYPIHMSPVSLSVACHIGHGSLAIACTKKLK</sequence>
<reference evidence="2 3" key="1">
    <citation type="submission" date="2016-11" db="EMBL/GenBank/DDBJ databases">
        <authorList>
            <person name="Jaros S."/>
            <person name="Januszkiewicz K."/>
            <person name="Wedrychowicz H."/>
        </authorList>
    </citation>
    <scope>NUCLEOTIDE SEQUENCE [LARGE SCALE GENOMIC DNA]</scope>
    <source>
        <strain evidence="2 3">DSM 15970</strain>
    </source>
</reference>
<dbReference type="Pfam" id="PF02645">
    <property type="entry name" value="DegV"/>
    <property type="match status" value="1"/>
</dbReference>
<dbReference type="Proteomes" id="UP000184342">
    <property type="component" value="Unassembled WGS sequence"/>
</dbReference>
<dbReference type="InterPro" id="IPR043168">
    <property type="entry name" value="DegV_C"/>
</dbReference>
<keyword evidence="1" id="KW-0446">Lipid-binding</keyword>
<dbReference type="PANTHER" id="PTHR33434:SF2">
    <property type="entry name" value="FATTY ACID-BINDING PROTEIN TM_1468"/>
    <property type="match status" value="1"/>
</dbReference>
<dbReference type="OrthoDB" id="9780216at2"/>
<keyword evidence="3" id="KW-1185">Reference proteome</keyword>
<dbReference type="PANTHER" id="PTHR33434">
    <property type="entry name" value="DEGV DOMAIN-CONTAINING PROTEIN DR_1986-RELATED"/>
    <property type="match status" value="1"/>
</dbReference>
<dbReference type="RefSeq" id="WP_073993405.1">
    <property type="nucleotide sequence ID" value="NZ_FQYT01000010.1"/>
</dbReference>